<name>A0ABM1IBV4_POLDO</name>
<accession>A0ABM1IBV4</accession>
<evidence type="ECO:0000313" key="3">
    <source>
        <dbReference type="RefSeq" id="XP_015177691.1"/>
    </source>
</evidence>
<evidence type="ECO:0000256" key="1">
    <source>
        <dbReference type="SAM" id="Coils"/>
    </source>
</evidence>
<keyword evidence="2" id="KW-1185">Reference proteome</keyword>
<evidence type="ECO:0000313" key="2">
    <source>
        <dbReference type="Proteomes" id="UP000694924"/>
    </source>
</evidence>
<gene>
    <name evidence="3" type="primary">LOC107067044</name>
</gene>
<keyword evidence="1" id="KW-0175">Coiled coil</keyword>
<proteinExistence type="predicted"/>
<organism evidence="2 3">
    <name type="scientific">Polistes dominula</name>
    <name type="common">European paper wasp</name>
    <name type="synonym">Vespa dominula</name>
    <dbReference type="NCBI Taxonomy" id="743375"/>
    <lineage>
        <taxon>Eukaryota</taxon>
        <taxon>Metazoa</taxon>
        <taxon>Ecdysozoa</taxon>
        <taxon>Arthropoda</taxon>
        <taxon>Hexapoda</taxon>
        <taxon>Insecta</taxon>
        <taxon>Pterygota</taxon>
        <taxon>Neoptera</taxon>
        <taxon>Endopterygota</taxon>
        <taxon>Hymenoptera</taxon>
        <taxon>Apocrita</taxon>
        <taxon>Aculeata</taxon>
        <taxon>Vespoidea</taxon>
        <taxon>Vespidae</taxon>
        <taxon>Polistinae</taxon>
        <taxon>Polistini</taxon>
        <taxon>Polistes</taxon>
    </lineage>
</organism>
<reference evidence="3" key="1">
    <citation type="submission" date="2025-08" db="UniProtKB">
        <authorList>
            <consortium name="RefSeq"/>
        </authorList>
    </citation>
    <scope>IDENTIFICATION</scope>
    <source>
        <tissue evidence="3">Whole body</tissue>
    </source>
</reference>
<dbReference type="RefSeq" id="XP_015177691.1">
    <property type="nucleotide sequence ID" value="XM_015322205.1"/>
</dbReference>
<protein>
    <submittedName>
        <fullName evidence="3">Myb-like protein I</fullName>
    </submittedName>
</protein>
<dbReference type="GeneID" id="107067044"/>
<dbReference type="Proteomes" id="UP000694924">
    <property type="component" value="Unplaced"/>
</dbReference>
<feature type="coiled-coil region" evidence="1">
    <location>
        <begin position="143"/>
        <end position="212"/>
    </location>
</feature>
<sequence>MSDELLNKEKELHRLNKELEIKTRHVLEEIRSIADQHIHNNSSRQNDVTPNTKGMDIKNVQYSMIINNKLLPNITSELNASSLHTLTEETPNLLKQNVITNLQNQNQGNQVNEKNVLHEENGTENKALINFLKTKLNMLHNEFKVIQLEYKNKVNDCEKLENENKKLDCNKSKLNKQITLLKETITKLENNNSNLHNQNLALNNENSNLKKEFIVAVEHMHLLEEDFSKLLLWKQNNL</sequence>